<dbReference type="GO" id="GO:0046872">
    <property type="term" value="F:metal ion binding"/>
    <property type="evidence" value="ECO:0007669"/>
    <property type="project" value="UniProtKB-UniRule"/>
</dbReference>
<evidence type="ECO:0000256" key="12">
    <source>
        <dbReference type="PIRSR" id="PIRSR001461-1"/>
    </source>
</evidence>
<feature type="binding site" evidence="14">
    <location>
        <position position="223"/>
    </location>
    <ligand>
        <name>substrate</name>
    </ligand>
</feature>
<evidence type="ECO:0000256" key="9">
    <source>
        <dbReference type="ARBA" id="ARBA00023235"/>
    </source>
</evidence>
<keyword evidence="13" id="KW-0464">Manganese</keyword>
<comment type="cofactor">
    <cofactor evidence="10 13">
        <name>a divalent metal cation</name>
        <dbReference type="ChEBI" id="CHEBI:60240"/>
    </cofactor>
    <text evidence="10 13">Binds 1 divalent metal cation per subunit.</text>
</comment>
<feature type="binding site" evidence="10 14">
    <location>
        <position position="112"/>
    </location>
    <ligand>
        <name>substrate</name>
    </ligand>
</feature>
<dbReference type="GO" id="GO:0019323">
    <property type="term" value="P:pentose catabolic process"/>
    <property type="evidence" value="ECO:0007669"/>
    <property type="project" value="UniProtKB-UniRule"/>
</dbReference>
<dbReference type="EC" id="5.1.3.1" evidence="7 10"/>
<evidence type="ECO:0000256" key="1">
    <source>
        <dbReference type="ARBA" id="ARBA00001782"/>
    </source>
</evidence>
<feature type="active site" description="Proton donor" evidence="10 12">
    <location>
        <position position="221"/>
    </location>
</feature>
<dbReference type="HAMAP" id="MF_02227">
    <property type="entry name" value="RPE"/>
    <property type="match status" value="1"/>
</dbReference>
<dbReference type="NCBIfam" id="NF004076">
    <property type="entry name" value="PRK05581.1-4"/>
    <property type="match status" value="1"/>
</dbReference>
<proteinExistence type="inferred from homology"/>
<keyword evidence="8 10" id="KW-0479">Metal-binding</keyword>
<comment type="function">
    <text evidence="10">Catalyzes the reversible epimerization of D-ribulose 5-phosphate to D-xylulose 5-phosphate.</text>
</comment>
<feature type="binding site" evidence="10 13">
    <location>
        <position position="221"/>
    </location>
    <ligand>
        <name>a divalent metal cation</name>
        <dbReference type="ChEBI" id="CHEBI:60240"/>
    </ligand>
</feature>
<evidence type="ECO:0000313" key="16">
    <source>
        <dbReference type="Proteomes" id="UP000501812"/>
    </source>
</evidence>
<dbReference type="PROSITE" id="PS01085">
    <property type="entry name" value="RIBUL_P_3_EPIMER_1"/>
    <property type="match status" value="1"/>
</dbReference>
<sequence length="262" mass="28315">MIGSTDQGGRCRVRFPSAKFHRSLSFLALGTSRCRLTVPPVIPPTCRDRVIAPSLLAADFSRVREEVTRAIHSGADWLHLDVMDGHFVDNISFGPAMVQAVHETNDIYLDVHLMVSRPDHYLPRFVAAGADLITVHVEADHDVGCTLRKIQEAGCKAGLALNPATPFSEAIPYLAHVDLLLCMTVVPGFGGQAFMGEVLPKIEEAVRYREEHSLSYHIEVDGGIDALTAARCAKAGANVMVAGSSTFKAPDMAAAIKSIREA</sequence>
<dbReference type="FunFam" id="3.20.20.70:FF:000004">
    <property type="entry name" value="Ribulose-phosphate 3-epimerase"/>
    <property type="match status" value="1"/>
</dbReference>
<evidence type="ECO:0000256" key="10">
    <source>
        <dbReference type="HAMAP-Rule" id="MF_02227"/>
    </source>
</evidence>
<evidence type="ECO:0000256" key="13">
    <source>
        <dbReference type="PIRSR" id="PIRSR001461-2"/>
    </source>
</evidence>
<dbReference type="GO" id="GO:0006098">
    <property type="term" value="P:pentose-phosphate shunt"/>
    <property type="evidence" value="ECO:0007669"/>
    <property type="project" value="UniProtKB-UniRule"/>
</dbReference>
<dbReference type="Proteomes" id="UP000501812">
    <property type="component" value="Chromosome"/>
</dbReference>
<comment type="pathway">
    <text evidence="10">Carbohydrate degradation.</text>
</comment>
<dbReference type="PIRSF" id="PIRSF001461">
    <property type="entry name" value="RPE"/>
    <property type="match status" value="1"/>
</dbReference>
<keyword evidence="16" id="KW-1185">Reference proteome</keyword>
<evidence type="ECO:0000256" key="2">
    <source>
        <dbReference type="ARBA" id="ARBA00001936"/>
    </source>
</evidence>
<organism evidence="15 16">
    <name type="scientific">Luteolibacter luteus</name>
    <dbReference type="NCBI Taxonomy" id="2728835"/>
    <lineage>
        <taxon>Bacteria</taxon>
        <taxon>Pseudomonadati</taxon>
        <taxon>Verrucomicrobiota</taxon>
        <taxon>Verrucomicrobiia</taxon>
        <taxon>Verrucomicrobiales</taxon>
        <taxon>Verrucomicrobiaceae</taxon>
        <taxon>Luteolibacter</taxon>
    </lineage>
</organism>
<keyword evidence="10 11" id="KW-0119">Carbohydrate metabolism</keyword>
<feature type="binding site" evidence="10 14">
    <location>
        <begin position="188"/>
        <end position="191"/>
    </location>
    <ligand>
        <name>substrate</name>
    </ligand>
</feature>
<dbReference type="Pfam" id="PF00834">
    <property type="entry name" value="Ribul_P_3_epim"/>
    <property type="match status" value="1"/>
</dbReference>
<evidence type="ECO:0000256" key="3">
    <source>
        <dbReference type="ARBA" id="ARBA00001941"/>
    </source>
</evidence>
<dbReference type="KEGG" id="luo:HHL09_14810"/>
<dbReference type="CDD" id="cd00429">
    <property type="entry name" value="RPE"/>
    <property type="match status" value="1"/>
</dbReference>
<feature type="binding site" evidence="10 13">
    <location>
        <position position="79"/>
    </location>
    <ligand>
        <name>a divalent metal cation</name>
        <dbReference type="ChEBI" id="CHEBI:60240"/>
    </ligand>
</feature>
<evidence type="ECO:0000256" key="6">
    <source>
        <dbReference type="ARBA" id="ARBA00009541"/>
    </source>
</evidence>
<gene>
    <name evidence="10 15" type="primary">rpe</name>
    <name evidence="15" type="ORF">HHL09_14810</name>
</gene>
<dbReference type="InterPro" id="IPR026019">
    <property type="entry name" value="Ribul_P_3_epim"/>
</dbReference>
<comment type="cofactor">
    <cofactor evidence="2">
        <name>Mn(2+)</name>
        <dbReference type="ChEBI" id="CHEBI:29035"/>
    </cofactor>
</comment>
<dbReference type="InterPro" id="IPR013785">
    <property type="entry name" value="Aldolase_TIM"/>
</dbReference>
<keyword evidence="9 10" id="KW-0413">Isomerase</keyword>
<evidence type="ECO:0000256" key="7">
    <source>
        <dbReference type="ARBA" id="ARBA00013188"/>
    </source>
</evidence>
<dbReference type="InterPro" id="IPR011060">
    <property type="entry name" value="RibuloseP-bd_barrel"/>
</dbReference>
<evidence type="ECO:0000313" key="15">
    <source>
        <dbReference type="EMBL" id="QJE99284.1"/>
    </source>
</evidence>
<keyword evidence="13" id="KW-0862">Zinc</keyword>
<dbReference type="InterPro" id="IPR000056">
    <property type="entry name" value="Ribul_P_3_epim-like"/>
</dbReference>
<feature type="binding site" evidence="10 13">
    <location>
        <position position="112"/>
    </location>
    <ligand>
        <name>a divalent metal cation</name>
        <dbReference type="ChEBI" id="CHEBI:60240"/>
    </ligand>
</feature>
<dbReference type="NCBIfam" id="TIGR01163">
    <property type="entry name" value="rpe"/>
    <property type="match status" value="1"/>
</dbReference>
<feature type="binding site" evidence="10 14">
    <location>
        <position position="54"/>
    </location>
    <ligand>
        <name>substrate</name>
    </ligand>
</feature>
<dbReference type="GO" id="GO:0004750">
    <property type="term" value="F:D-ribulose-phosphate 3-epimerase activity"/>
    <property type="evidence" value="ECO:0007669"/>
    <property type="project" value="UniProtKB-UniRule"/>
</dbReference>
<evidence type="ECO:0000256" key="8">
    <source>
        <dbReference type="ARBA" id="ARBA00022723"/>
    </source>
</evidence>
<keyword evidence="13" id="KW-0170">Cobalt</keyword>
<evidence type="ECO:0000256" key="4">
    <source>
        <dbReference type="ARBA" id="ARBA00001947"/>
    </source>
</evidence>
<accession>A0A858RRV2</accession>
<dbReference type="GO" id="GO:0005737">
    <property type="term" value="C:cytoplasm"/>
    <property type="evidence" value="ECO:0007669"/>
    <property type="project" value="UniProtKB-ARBA"/>
</dbReference>
<feature type="binding site" evidence="10 13">
    <location>
        <position position="81"/>
    </location>
    <ligand>
        <name>a divalent metal cation</name>
        <dbReference type="ChEBI" id="CHEBI:60240"/>
    </ligand>
</feature>
<comment type="catalytic activity">
    <reaction evidence="1 10 11">
        <text>D-ribulose 5-phosphate = D-xylulose 5-phosphate</text>
        <dbReference type="Rhea" id="RHEA:13677"/>
        <dbReference type="ChEBI" id="CHEBI:57737"/>
        <dbReference type="ChEBI" id="CHEBI:58121"/>
        <dbReference type="EC" id="5.1.3.1"/>
    </reaction>
</comment>
<comment type="cofactor">
    <cofactor evidence="4">
        <name>Zn(2+)</name>
        <dbReference type="ChEBI" id="CHEBI:29105"/>
    </cofactor>
</comment>
<dbReference type="PANTHER" id="PTHR11749">
    <property type="entry name" value="RIBULOSE-5-PHOSPHATE-3-EPIMERASE"/>
    <property type="match status" value="1"/>
</dbReference>
<protein>
    <recommendedName>
        <fullName evidence="7 10">Ribulose-phosphate 3-epimerase</fullName>
        <ecNumber evidence="7 10">5.1.3.1</ecNumber>
    </recommendedName>
</protein>
<evidence type="ECO:0000256" key="5">
    <source>
        <dbReference type="ARBA" id="ARBA00001954"/>
    </source>
</evidence>
<name>A0A858RRV2_9BACT</name>
<comment type="cofactor">
    <cofactor evidence="5">
        <name>Fe(2+)</name>
        <dbReference type="ChEBI" id="CHEBI:29033"/>
    </cofactor>
</comment>
<evidence type="ECO:0000256" key="11">
    <source>
        <dbReference type="PIRNR" id="PIRNR001461"/>
    </source>
</evidence>
<dbReference type="SUPFAM" id="SSF51366">
    <property type="entry name" value="Ribulose-phoshate binding barrel"/>
    <property type="match status" value="1"/>
</dbReference>
<feature type="binding site" evidence="10">
    <location>
        <begin position="221"/>
        <end position="223"/>
    </location>
    <ligand>
        <name>substrate</name>
    </ligand>
</feature>
<comment type="cofactor">
    <cofactor evidence="3">
        <name>Co(2+)</name>
        <dbReference type="ChEBI" id="CHEBI:48828"/>
    </cofactor>
</comment>
<comment type="similarity">
    <text evidence="6 10 11">Belongs to the ribulose-phosphate 3-epimerase family.</text>
</comment>
<dbReference type="Gene3D" id="3.20.20.70">
    <property type="entry name" value="Aldolase class I"/>
    <property type="match status" value="1"/>
</dbReference>
<feature type="active site" description="Proton acceptor" evidence="10 12">
    <location>
        <position position="81"/>
    </location>
</feature>
<evidence type="ECO:0000256" key="14">
    <source>
        <dbReference type="PIRSR" id="PIRSR001461-3"/>
    </source>
</evidence>
<dbReference type="AlphaFoldDB" id="A0A858RRV2"/>
<reference evidence="15 16" key="1">
    <citation type="submission" date="2020-04" db="EMBL/GenBank/DDBJ databases">
        <title>Luteolibacter sp. G-1-1-1 isolated from soil.</title>
        <authorList>
            <person name="Dahal R.H."/>
        </authorList>
    </citation>
    <scope>NUCLEOTIDE SEQUENCE [LARGE SCALE GENOMIC DNA]</scope>
    <source>
        <strain evidence="15 16">G-1-1-1</strain>
    </source>
</reference>
<dbReference type="EMBL" id="CP051774">
    <property type="protein sequence ID" value="QJE99284.1"/>
    <property type="molecule type" value="Genomic_DNA"/>
</dbReference>
<feature type="binding site" evidence="10 14">
    <location>
        <begin position="243"/>
        <end position="244"/>
    </location>
    <ligand>
        <name>substrate</name>
    </ligand>
</feature>